<feature type="compositionally biased region" description="Low complexity" evidence="1">
    <location>
        <begin position="301"/>
        <end position="312"/>
    </location>
</feature>
<evidence type="ECO:0000256" key="2">
    <source>
        <dbReference type="SAM" id="SignalP"/>
    </source>
</evidence>
<dbReference type="Pfam" id="PF14223">
    <property type="entry name" value="Retrotran_gag_2"/>
    <property type="match status" value="1"/>
</dbReference>
<keyword evidence="2" id="KW-0732">Signal</keyword>
<dbReference type="RefSeq" id="XP_038974374.1">
    <property type="nucleotide sequence ID" value="XM_039118446.1"/>
</dbReference>
<dbReference type="Proteomes" id="UP000228380">
    <property type="component" value="Unplaced"/>
</dbReference>
<organism evidence="3 4">
    <name type="scientific">Phoenix dactylifera</name>
    <name type="common">Date palm</name>
    <dbReference type="NCBI Taxonomy" id="42345"/>
    <lineage>
        <taxon>Eukaryota</taxon>
        <taxon>Viridiplantae</taxon>
        <taxon>Streptophyta</taxon>
        <taxon>Embryophyta</taxon>
        <taxon>Tracheophyta</taxon>
        <taxon>Spermatophyta</taxon>
        <taxon>Magnoliopsida</taxon>
        <taxon>Liliopsida</taxon>
        <taxon>Arecaceae</taxon>
        <taxon>Coryphoideae</taxon>
        <taxon>Phoeniceae</taxon>
        <taxon>Phoenix</taxon>
    </lineage>
</organism>
<sequence length="319" mass="36446">MARGRRRRRHPKLGLLLLFSVNTRERSLARVLGRPRPRPAAPAVAGPSHGGDARWYQSGMNSFQQQVPKLSKDKYGSWCIQMKALFGSRDLWETINNGFVEPTDEQEAAYTTDEKKAIREQRKKDKKALFILYQGLDEATFEKVAEATTSKEAWEILVSIFKGDDRVKRIRLQALRGEFEALHMKDGESVLDYFSRLLIIVNGLKRNGEKLDDIRVVEKVLRSLFSNFEHVVVAIEESKDLEILTIEELLGSLQVHEQRMQKKSNPAVLKQALESKLTLNDQRKSTSNRGRGRGRGRGTPQQSSQNQQENQSFRSRGRG</sequence>
<feature type="region of interest" description="Disordered" evidence="1">
    <location>
        <begin position="273"/>
        <end position="319"/>
    </location>
</feature>
<dbReference type="PANTHER" id="PTHR35317:SF28">
    <property type="entry name" value="ZINC FINGER, CCHC-TYPE, RIBONUCLEASE H-LIKE DOMAIN, GAG-PRE-INTEGRASE DOMAIN PROTEIN-RELATED"/>
    <property type="match status" value="1"/>
</dbReference>
<evidence type="ECO:0000313" key="3">
    <source>
        <dbReference type="Proteomes" id="UP000228380"/>
    </source>
</evidence>
<feature type="chain" id="PRO_5034587833" evidence="2">
    <location>
        <begin position="30"/>
        <end position="319"/>
    </location>
</feature>
<dbReference type="PANTHER" id="PTHR35317">
    <property type="entry name" value="OS04G0629600 PROTEIN"/>
    <property type="match status" value="1"/>
</dbReference>
<evidence type="ECO:0000256" key="1">
    <source>
        <dbReference type="SAM" id="MobiDB-lite"/>
    </source>
</evidence>
<accession>A0A8B8ZSG1</accession>
<evidence type="ECO:0000313" key="4">
    <source>
        <dbReference type="RefSeq" id="XP_038974374.1"/>
    </source>
</evidence>
<keyword evidence="3" id="KW-1185">Reference proteome</keyword>
<proteinExistence type="predicted"/>
<protein>
    <submittedName>
        <fullName evidence="4">Uncharacterized protein LOC103716330 isoform X1</fullName>
    </submittedName>
</protein>
<dbReference type="OrthoDB" id="694535at2759"/>
<dbReference type="AlphaFoldDB" id="A0A8B8ZSG1"/>
<gene>
    <name evidence="4" type="primary">LOC103716330</name>
</gene>
<dbReference type="GeneID" id="103716330"/>
<name>A0A8B8ZSG1_PHODC</name>
<feature type="compositionally biased region" description="Polar residues" evidence="1">
    <location>
        <begin position="277"/>
        <end position="288"/>
    </location>
</feature>
<dbReference type="KEGG" id="pda:103716330"/>
<feature type="signal peptide" evidence="2">
    <location>
        <begin position="1"/>
        <end position="29"/>
    </location>
</feature>
<reference evidence="4" key="1">
    <citation type="submission" date="2025-08" db="UniProtKB">
        <authorList>
            <consortium name="RefSeq"/>
        </authorList>
    </citation>
    <scope>IDENTIFICATION</scope>
    <source>
        <tissue evidence="4">Young leaves</tissue>
    </source>
</reference>